<comment type="caution">
    <text evidence="6">The sequence shown here is derived from an EMBL/GenBank/DDBJ whole genome shotgun (WGS) entry which is preliminary data.</text>
</comment>
<dbReference type="PROSITE" id="PS50118">
    <property type="entry name" value="HMG_BOX_2"/>
    <property type="match status" value="1"/>
</dbReference>
<proteinExistence type="predicted"/>
<evidence type="ECO:0000256" key="4">
    <source>
        <dbReference type="SAM" id="MobiDB-lite"/>
    </source>
</evidence>
<keyword evidence="2 3" id="KW-0539">Nucleus</keyword>
<dbReference type="InterPro" id="IPR009071">
    <property type="entry name" value="HMG_box_dom"/>
</dbReference>
<evidence type="ECO:0000256" key="2">
    <source>
        <dbReference type="ARBA" id="ARBA00023242"/>
    </source>
</evidence>
<feature type="compositionally biased region" description="Polar residues" evidence="4">
    <location>
        <begin position="599"/>
        <end position="619"/>
    </location>
</feature>
<dbReference type="PANTHER" id="PTHR45789">
    <property type="entry name" value="FI18025P1"/>
    <property type="match status" value="1"/>
</dbReference>
<keyword evidence="1 3" id="KW-0238">DNA-binding</keyword>
<dbReference type="Proteomes" id="UP000717515">
    <property type="component" value="Unassembled WGS sequence"/>
</dbReference>
<evidence type="ECO:0000313" key="7">
    <source>
        <dbReference type="Proteomes" id="UP000717515"/>
    </source>
</evidence>
<gene>
    <name evidence="6" type="ORF">KVV02_002256</name>
</gene>
<evidence type="ECO:0000256" key="1">
    <source>
        <dbReference type="ARBA" id="ARBA00023125"/>
    </source>
</evidence>
<dbReference type="GO" id="GO:0005634">
    <property type="term" value="C:nucleus"/>
    <property type="evidence" value="ECO:0007669"/>
    <property type="project" value="UniProtKB-UniRule"/>
</dbReference>
<accession>A0A9P8A5D7</accession>
<dbReference type="GO" id="GO:0000978">
    <property type="term" value="F:RNA polymerase II cis-regulatory region sequence-specific DNA binding"/>
    <property type="evidence" value="ECO:0007669"/>
    <property type="project" value="TreeGrafter"/>
</dbReference>
<evidence type="ECO:0000259" key="5">
    <source>
        <dbReference type="PROSITE" id="PS50118"/>
    </source>
</evidence>
<feature type="compositionally biased region" description="Polar residues" evidence="4">
    <location>
        <begin position="163"/>
        <end position="182"/>
    </location>
</feature>
<feature type="DNA-binding region" description="HMG box" evidence="3">
    <location>
        <begin position="506"/>
        <end position="576"/>
    </location>
</feature>
<feature type="region of interest" description="Disordered" evidence="4">
    <location>
        <begin position="426"/>
        <end position="453"/>
    </location>
</feature>
<name>A0A9P8A5D7_MORAP</name>
<dbReference type="InterPro" id="IPR051356">
    <property type="entry name" value="SOX/SOX-like_TF"/>
</dbReference>
<dbReference type="PANTHER" id="PTHR45789:SF2">
    <property type="entry name" value="FI18025P1"/>
    <property type="match status" value="1"/>
</dbReference>
<reference evidence="6" key="1">
    <citation type="submission" date="2021-07" db="EMBL/GenBank/DDBJ databases">
        <title>Draft genome of Mortierella alpina, strain LL118, isolated from an aspen leaf litter sample.</title>
        <authorList>
            <person name="Yang S."/>
            <person name="Vinatzer B.A."/>
        </authorList>
    </citation>
    <scope>NUCLEOTIDE SEQUENCE</scope>
    <source>
        <strain evidence="6">LL118</strain>
    </source>
</reference>
<feature type="region of interest" description="Disordered" evidence="4">
    <location>
        <begin position="158"/>
        <end position="199"/>
    </location>
</feature>
<dbReference type="Pfam" id="PF00505">
    <property type="entry name" value="HMG_box"/>
    <property type="match status" value="1"/>
</dbReference>
<dbReference type="EMBL" id="JAIFTL010000087">
    <property type="protein sequence ID" value="KAG9323810.1"/>
    <property type="molecule type" value="Genomic_DNA"/>
</dbReference>
<dbReference type="Gene3D" id="1.10.30.10">
    <property type="entry name" value="High mobility group box domain"/>
    <property type="match status" value="1"/>
</dbReference>
<dbReference type="SUPFAM" id="SSF47095">
    <property type="entry name" value="HMG-box"/>
    <property type="match status" value="1"/>
</dbReference>
<feature type="compositionally biased region" description="Low complexity" evidence="4">
    <location>
        <begin position="429"/>
        <end position="449"/>
    </location>
</feature>
<dbReference type="AlphaFoldDB" id="A0A9P8A5D7"/>
<evidence type="ECO:0000313" key="6">
    <source>
        <dbReference type="EMBL" id="KAG9323810.1"/>
    </source>
</evidence>
<feature type="domain" description="HMG box" evidence="5">
    <location>
        <begin position="506"/>
        <end position="576"/>
    </location>
</feature>
<feature type="region of interest" description="Disordered" evidence="4">
    <location>
        <begin position="586"/>
        <end position="631"/>
    </location>
</feature>
<dbReference type="InterPro" id="IPR036910">
    <property type="entry name" value="HMG_box_dom_sf"/>
</dbReference>
<sequence length="644" mass="70158">MNIYQTFFNGGAQVGCPECQAYLQQQQQQQQQHQQHHSPRPPGQYLLPCGHFAVDNNTFDFVHPNQSQHNHSNPGELSTRFSTLCIATPNDQQHFISYSSSGDFGVPVAQNQFSPSLYMIINDSNTVQPPVLCGDPAASSYQFFTACLPYGSQPLPPQQLLPTSHQPEVSLPNASSSVSPLSQLPMLTAPAPESNQGSENYRQRFMNNTDSMFPMNGMAINAMTVAQSSAALIQAEHSVVKAGCAVAQRYNNISNLPYTHHTTTAPETRTSPPLLVYEAPQTPPDIHMCLSAPTRTSSTIPPLVASHTPRTSLGVNQLSPLVSMSSSDGAVNSASFRSLHSDLPVQPPYSFAPFTRPAPLAISTEASAAQSHHSKRNSDTYCFGLTTRHIPLLSSDAGTYAVPLSRNLNIPASLTTFPIVSFPRGRGPSSSLAPSTSASSSRSDITFTSNTTPKTFGKKNINSGISYVQKVQDQVQQENHCPFPRTAFSQTQFTRQSSAPLTSPPTKRLCNSYMLYRKYTFAKNRAYFKQSGASGAAISREIAHRWNQEPESVKRLFELQAEMERHRVLQAFPDYKYKKRGPQKIKNTNRKMAGGTGAESATKQKSKSSGAVLNKTSSCEGVKQANDGAQKAVLATPPRIALSI</sequence>
<dbReference type="GO" id="GO:0000981">
    <property type="term" value="F:DNA-binding transcription factor activity, RNA polymerase II-specific"/>
    <property type="evidence" value="ECO:0007669"/>
    <property type="project" value="TreeGrafter"/>
</dbReference>
<dbReference type="SMART" id="SM00398">
    <property type="entry name" value="HMG"/>
    <property type="match status" value="1"/>
</dbReference>
<evidence type="ECO:0000256" key="3">
    <source>
        <dbReference type="PROSITE-ProRule" id="PRU00267"/>
    </source>
</evidence>
<protein>
    <recommendedName>
        <fullName evidence="5">HMG box domain-containing protein</fullName>
    </recommendedName>
</protein>
<organism evidence="6 7">
    <name type="scientific">Mortierella alpina</name>
    <name type="common">Oleaginous fungus</name>
    <name type="synonym">Mortierella renispora</name>
    <dbReference type="NCBI Taxonomy" id="64518"/>
    <lineage>
        <taxon>Eukaryota</taxon>
        <taxon>Fungi</taxon>
        <taxon>Fungi incertae sedis</taxon>
        <taxon>Mucoromycota</taxon>
        <taxon>Mortierellomycotina</taxon>
        <taxon>Mortierellomycetes</taxon>
        <taxon>Mortierellales</taxon>
        <taxon>Mortierellaceae</taxon>
        <taxon>Mortierella</taxon>
    </lineage>
</organism>